<keyword evidence="1" id="KW-0472">Membrane</keyword>
<organism evidence="2 3">
    <name type="scientific">Aspergillus coremiiformis</name>
    <dbReference type="NCBI Taxonomy" id="138285"/>
    <lineage>
        <taxon>Eukaryota</taxon>
        <taxon>Fungi</taxon>
        <taxon>Dikarya</taxon>
        <taxon>Ascomycota</taxon>
        <taxon>Pezizomycotina</taxon>
        <taxon>Eurotiomycetes</taxon>
        <taxon>Eurotiomycetidae</taxon>
        <taxon>Eurotiales</taxon>
        <taxon>Aspergillaceae</taxon>
        <taxon>Aspergillus</taxon>
        <taxon>Aspergillus subgen. Circumdati</taxon>
    </lineage>
</organism>
<keyword evidence="3" id="KW-1185">Reference proteome</keyword>
<name>A0A5N6Z6G4_9EURO</name>
<gene>
    <name evidence="2" type="ORF">BDV28DRAFT_135056</name>
</gene>
<dbReference type="Proteomes" id="UP000327118">
    <property type="component" value="Unassembled WGS sequence"/>
</dbReference>
<sequence length="55" mass="6398">MTSYPHIETEFSRKRVICSSQTRACKGLNPLVSPMMIVGIQYHLTFMIVLKRKKK</sequence>
<evidence type="ECO:0000256" key="1">
    <source>
        <dbReference type="SAM" id="Phobius"/>
    </source>
</evidence>
<keyword evidence="1" id="KW-1133">Transmembrane helix</keyword>
<dbReference type="AlphaFoldDB" id="A0A5N6Z6G4"/>
<evidence type="ECO:0000313" key="2">
    <source>
        <dbReference type="EMBL" id="KAE8352476.1"/>
    </source>
</evidence>
<keyword evidence="1" id="KW-0812">Transmembrane</keyword>
<accession>A0A5N6Z6G4</accession>
<reference evidence="3" key="1">
    <citation type="submission" date="2019-04" db="EMBL/GenBank/DDBJ databases">
        <title>Friends and foes A comparative genomics studyof 23 Aspergillus species from section Flavi.</title>
        <authorList>
            <consortium name="DOE Joint Genome Institute"/>
            <person name="Kjaerbolling I."/>
            <person name="Vesth T."/>
            <person name="Frisvad J.C."/>
            <person name="Nybo J.L."/>
            <person name="Theobald S."/>
            <person name="Kildgaard S."/>
            <person name="Isbrandt T."/>
            <person name="Kuo A."/>
            <person name="Sato A."/>
            <person name="Lyhne E.K."/>
            <person name="Kogle M.E."/>
            <person name="Wiebenga A."/>
            <person name="Kun R.S."/>
            <person name="Lubbers R.J."/>
            <person name="Makela M.R."/>
            <person name="Barry K."/>
            <person name="Chovatia M."/>
            <person name="Clum A."/>
            <person name="Daum C."/>
            <person name="Haridas S."/>
            <person name="He G."/>
            <person name="LaButti K."/>
            <person name="Lipzen A."/>
            <person name="Mondo S."/>
            <person name="Riley R."/>
            <person name="Salamov A."/>
            <person name="Simmons B.A."/>
            <person name="Magnuson J.K."/>
            <person name="Henrissat B."/>
            <person name="Mortensen U.H."/>
            <person name="Larsen T.O."/>
            <person name="Devries R.P."/>
            <person name="Grigoriev I.V."/>
            <person name="Machida M."/>
            <person name="Baker S.E."/>
            <person name="Andersen M.R."/>
        </authorList>
    </citation>
    <scope>NUCLEOTIDE SEQUENCE [LARGE SCALE GENOMIC DNA]</scope>
    <source>
        <strain evidence="3">CBS 553.77</strain>
    </source>
</reference>
<proteinExistence type="predicted"/>
<protein>
    <submittedName>
        <fullName evidence="2">Uncharacterized protein</fullName>
    </submittedName>
</protein>
<dbReference type="EMBL" id="ML739129">
    <property type="protein sequence ID" value="KAE8352476.1"/>
    <property type="molecule type" value="Genomic_DNA"/>
</dbReference>
<evidence type="ECO:0000313" key="3">
    <source>
        <dbReference type="Proteomes" id="UP000327118"/>
    </source>
</evidence>
<feature type="non-terminal residue" evidence="2">
    <location>
        <position position="55"/>
    </location>
</feature>
<feature type="transmembrane region" description="Helical" evidence="1">
    <location>
        <begin position="31"/>
        <end position="50"/>
    </location>
</feature>